<sequence>LHEDIEALHFRNVMDLEKYIDYPEELKIHEALSNQEIVDLAANSELEEDKSNGMMTAQKCIKLPIMKH</sequence>
<feature type="non-terminal residue" evidence="1">
    <location>
        <position position="1"/>
    </location>
</feature>
<accession>A0A9N9K833</accession>
<comment type="caution">
    <text evidence="1">The sequence shown here is derived from an EMBL/GenBank/DDBJ whole genome shotgun (WGS) entry which is preliminary data.</text>
</comment>
<evidence type="ECO:0000313" key="2">
    <source>
        <dbReference type="Proteomes" id="UP000789405"/>
    </source>
</evidence>
<organism evidence="1 2">
    <name type="scientific">Dentiscutata erythropus</name>
    <dbReference type="NCBI Taxonomy" id="1348616"/>
    <lineage>
        <taxon>Eukaryota</taxon>
        <taxon>Fungi</taxon>
        <taxon>Fungi incertae sedis</taxon>
        <taxon>Mucoromycota</taxon>
        <taxon>Glomeromycotina</taxon>
        <taxon>Glomeromycetes</taxon>
        <taxon>Diversisporales</taxon>
        <taxon>Gigasporaceae</taxon>
        <taxon>Dentiscutata</taxon>
    </lineage>
</organism>
<dbReference type="Proteomes" id="UP000789405">
    <property type="component" value="Unassembled WGS sequence"/>
</dbReference>
<proteinExistence type="predicted"/>
<dbReference type="OrthoDB" id="2412924at2759"/>
<keyword evidence="2" id="KW-1185">Reference proteome</keyword>
<reference evidence="1" key="1">
    <citation type="submission" date="2021-06" db="EMBL/GenBank/DDBJ databases">
        <authorList>
            <person name="Kallberg Y."/>
            <person name="Tangrot J."/>
            <person name="Rosling A."/>
        </authorList>
    </citation>
    <scope>NUCLEOTIDE SEQUENCE</scope>
    <source>
        <strain evidence="1">MA453B</strain>
    </source>
</reference>
<dbReference type="AlphaFoldDB" id="A0A9N9K833"/>
<evidence type="ECO:0000313" key="1">
    <source>
        <dbReference type="EMBL" id="CAG8815874.1"/>
    </source>
</evidence>
<gene>
    <name evidence="1" type="ORF">DERYTH_LOCUS26182</name>
</gene>
<dbReference type="EMBL" id="CAJVPY010053169">
    <property type="protein sequence ID" value="CAG8815874.1"/>
    <property type="molecule type" value="Genomic_DNA"/>
</dbReference>
<protein>
    <submittedName>
        <fullName evidence="1">4265_t:CDS:1</fullName>
    </submittedName>
</protein>
<name>A0A9N9K833_9GLOM</name>